<keyword evidence="1" id="KW-1133">Transmembrane helix</keyword>
<protein>
    <submittedName>
        <fullName evidence="2">Uncharacterized protein</fullName>
    </submittedName>
</protein>
<comment type="caution">
    <text evidence="2">The sequence shown here is derived from an EMBL/GenBank/DDBJ whole genome shotgun (WGS) entry which is preliminary data.</text>
</comment>
<proteinExistence type="predicted"/>
<evidence type="ECO:0000256" key="1">
    <source>
        <dbReference type="SAM" id="Phobius"/>
    </source>
</evidence>
<feature type="transmembrane region" description="Helical" evidence="1">
    <location>
        <begin position="46"/>
        <end position="65"/>
    </location>
</feature>
<reference evidence="2 3" key="1">
    <citation type="submission" date="2021-01" db="EMBL/GenBank/DDBJ databases">
        <title>Whole genome shotgun sequence of Microbispora amethystogenes NBRC 101907.</title>
        <authorList>
            <person name="Komaki H."/>
            <person name="Tamura T."/>
        </authorList>
    </citation>
    <scope>NUCLEOTIDE SEQUENCE [LARGE SCALE GENOMIC DNA]</scope>
    <source>
        <strain evidence="2 3">NBRC 101907</strain>
    </source>
</reference>
<name>A0ABQ4FKL2_9ACTN</name>
<keyword evidence="1" id="KW-0812">Transmembrane</keyword>
<sequence length="72" mass="8110">MGTHAARPSAKKSNCSRRCFSQESVYGRGFTSGYCGRLFMRGSRRIMSRQVYAIVIILVAGFRPYPRGEAMQ</sequence>
<evidence type="ECO:0000313" key="2">
    <source>
        <dbReference type="EMBL" id="GIH35342.1"/>
    </source>
</evidence>
<dbReference type="Proteomes" id="UP000651728">
    <property type="component" value="Unassembled WGS sequence"/>
</dbReference>
<keyword evidence="1" id="KW-0472">Membrane</keyword>
<organism evidence="2 3">
    <name type="scientific">Microbispora amethystogenes</name>
    <dbReference type="NCBI Taxonomy" id="1427754"/>
    <lineage>
        <taxon>Bacteria</taxon>
        <taxon>Bacillati</taxon>
        <taxon>Actinomycetota</taxon>
        <taxon>Actinomycetes</taxon>
        <taxon>Streptosporangiales</taxon>
        <taxon>Streptosporangiaceae</taxon>
        <taxon>Microbispora</taxon>
    </lineage>
</organism>
<evidence type="ECO:0000313" key="3">
    <source>
        <dbReference type="Proteomes" id="UP000651728"/>
    </source>
</evidence>
<keyword evidence="3" id="KW-1185">Reference proteome</keyword>
<accession>A0ABQ4FKL2</accession>
<dbReference type="EMBL" id="BOOB01000045">
    <property type="protein sequence ID" value="GIH35342.1"/>
    <property type="molecule type" value="Genomic_DNA"/>
</dbReference>
<gene>
    <name evidence="2" type="ORF">Mam01_55060</name>
</gene>